<keyword evidence="1" id="KW-1185">Reference proteome</keyword>
<dbReference type="Proteomes" id="UP000085678">
    <property type="component" value="Unplaced"/>
</dbReference>
<reference evidence="2" key="1">
    <citation type="submission" date="2025-08" db="UniProtKB">
        <authorList>
            <consortium name="RefSeq"/>
        </authorList>
    </citation>
    <scope>IDENTIFICATION</scope>
    <source>
        <tissue evidence="2">Gonads</tissue>
    </source>
</reference>
<evidence type="ECO:0000313" key="2">
    <source>
        <dbReference type="RefSeq" id="XP_013394306.1"/>
    </source>
</evidence>
<sequence length="201" mass="22778">MADWARLADSVHRNLDFIGLFKRKLLFSALPFILVASMVNSVVNSSGIYYQKPYLYFYEYLPWHRYLDTCQKPETPCYNYVLTFVMDGTVDPNNAPGTRSDFLAHQRLADRSETDAIAEGKRATAWLKNKYGIDFTGIPDEAYIDGTKAVTIEDGAFTFSTYILDPAIKYRLVSASAGDKVQFFNTPVSESGWIVSVNKEF</sequence>
<dbReference type="InParanoid" id="A0A1S3I8W2"/>
<dbReference type="AlphaFoldDB" id="A0A1S3I8W2"/>
<dbReference type="RefSeq" id="XP_013394306.1">
    <property type="nucleotide sequence ID" value="XM_013538852.2"/>
</dbReference>
<protein>
    <submittedName>
        <fullName evidence="2">Uncharacterized protein LOC106161822</fullName>
    </submittedName>
</protein>
<dbReference type="GeneID" id="106161822"/>
<evidence type="ECO:0000313" key="1">
    <source>
        <dbReference type="Proteomes" id="UP000085678"/>
    </source>
</evidence>
<proteinExistence type="predicted"/>
<dbReference type="KEGG" id="lak:106161822"/>
<gene>
    <name evidence="2" type="primary">LOC106161822</name>
</gene>
<organism evidence="1 2">
    <name type="scientific">Lingula anatina</name>
    <name type="common">Brachiopod</name>
    <name type="synonym">Lingula unguis</name>
    <dbReference type="NCBI Taxonomy" id="7574"/>
    <lineage>
        <taxon>Eukaryota</taxon>
        <taxon>Metazoa</taxon>
        <taxon>Spiralia</taxon>
        <taxon>Lophotrochozoa</taxon>
        <taxon>Brachiopoda</taxon>
        <taxon>Linguliformea</taxon>
        <taxon>Lingulata</taxon>
        <taxon>Lingulida</taxon>
        <taxon>Linguloidea</taxon>
        <taxon>Lingulidae</taxon>
        <taxon>Lingula</taxon>
    </lineage>
</organism>
<accession>A0A1S3I8W2</accession>
<name>A0A1S3I8W2_LINAN</name>